<evidence type="ECO:0000313" key="2">
    <source>
        <dbReference type="Proteomes" id="UP000028013"/>
    </source>
</evidence>
<proteinExistence type="predicted"/>
<organism evidence="1 2">
    <name type="scientific">Bacteroides uniformis str. 3978 T3 ii</name>
    <dbReference type="NCBI Taxonomy" id="1339349"/>
    <lineage>
        <taxon>Bacteria</taxon>
        <taxon>Pseudomonadati</taxon>
        <taxon>Bacteroidota</taxon>
        <taxon>Bacteroidia</taxon>
        <taxon>Bacteroidales</taxon>
        <taxon>Bacteroidaceae</taxon>
        <taxon>Bacteroides</taxon>
    </lineage>
</organism>
<comment type="caution">
    <text evidence="1">The sequence shown here is derived from an EMBL/GenBank/DDBJ whole genome shotgun (WGS) entry which is preliminary data.</text>
</comment>
<dbReference type="EMBL" id="JNHN01000174">
    <property type="protein sequence ID" value="KDS50577.1"/>
    <property type="molecule type" value="Genomic_DNA"/>
</dbReference>
<dbReference type="PATRIC" id="fig|1339349.3.peg.2669"/>
<sequence length="43" mass="5023">MEYKAFIEFLYGKLVADKGYIGRKLFQRLFVVAYSLSQNSKVT</sequence>
<accession>A0A078S3Q0</accession>
<gene>
    <name evidence="1" type="ORF">M094_1508</name>
</gene>
<name>A0A078S3Q0_BACUN</name>
<evidence type="ECO:0000313" key="1">
    <source>
        <dbReference type="EMBL" id="KDS50577.1"/>
    </source>
</evidence>
<dbReference type="AlphaFoldDB" id="A0A078S3Q0"/>
<protein>
    <submittedName>
        <fullName evidence="1">Putative iSPg3, transposase</fullName>
    </submittedName>
</protein>
<dbReference type="Proteomes" id="UP000028013">
    <property type="component" value="Unassembled WGS sequence"/>
</dbReference>
<reference evidence="1 2" key="1">
    <citation type="submission" date="2014-04" db="EMBL/GenBank/DDBJ databases">
        <authorList>
            <person name="Sears C."/>
            <person name="Carroll K."/>
            <person name="Sack B.R."/>
            <person name="Qadri F."/>
            <person name="Myers L.L."/>
            <person name="Chung G.-T."/>
            <person name="Escheverria P."/>
            <person name="Fraser C.M."/>
            <person name="Sadzewicz L."/>
            <person name="Shefchek K.A."/>
            <person name="Tallon L."/>
            <person name="Das S.P."/>
            <person name="Daugherty S."/>
            <person name="Mongodin E.F."/>
        </authorList>
    </citation>
    <scope>NUCLEOTIDE SEQUENCE [LARGE SCALE GENOMIC DNA]</scope>
    <source>
        <strain evidence="1 2">3978 T3 ii</strain>
    </source>
</reference>